<comment type="caution">
    <text evidence="6">The sequence shown here is derived from an EMBL/GenBank/DDBJ whole genome shotgun (WGS) entry which is preliminary data.</text>
</comment>
<dbReference type="Gene3D" id="1.10.8.20">
    <property type="entry name" value="N-terminal domain of phosphatidylinositol transfer protein sec14p"/>
    <property type="match status" value="1"/>
</dbReference>
<evidence type="ECO:0000313" key="6">
    <source>
        <dbReference type="EMBL" id="GBF88528.1"/>
    </source>
</evidence>
<organism evidence="6 7">
    <name type="scientific">Raphidocelis subcapitata</name>
    <dbReference type="NCBI Taxonomy" id="307507"/>
    <lineage>
        <taxon>Eukaryota</taxon>
        <taxon>Viridiplantae</taxon>
        <taxon>Chlorophyta</taxon>
        <taxon>core chlorophytes</taxon>
        <taxon>Chlorophyceae</taxon>
        <taxon>CS clade</taxon>
        <taxon>Sphaeropleales</taxon>
        <taxon>Selenastraceae</taxon>
        <taxon>Raphidocelis</taxon>
    </lineage>
</organism>
<evidence type="ECO:0000313" key="7">
    <source>
        <dbReference type="Proteomes" id="UP000247498"/>
    </source>
</evidence>
<evidence type="ECO:0000256" key="3">
    <source>
        <dbReference type="ARBA" id="ARBA00038020"/>
    </source>
</evidence>
<feature type="compositionally biased region" description="Basic and acidic residues" evidence="4">
    <location>
        <begin position="385"/>
        <end position="400"/>
    </location>
</feature>
<dbReference type="Proteomes" id="UP000247498">
    <property type="component" value="Unassembled WGS sequence"/>
</dbReference>
<dbReference type="EMBL" id="BDRX01000005">
    <property type="protein sequence ID" value="GBF88528.1"/>
    <property type="molecule type" value="Genomic_DNA"/>
</dbReference>
<reference evidence="6 7" key="1">
    <citation type="journal article" date="2018" name="Sci. Rep.">
        <title>Raphidocelis subcapitata (=Pseudokirchneriella subcapitata) provides an insight into genome evolution and environmental adaptations in the Sphaeropleales.</title>
        <authorList>
            <person name="Suzuki S."/>
            <person name="Yamaguchi H."/>
            <person name="Nakajima N."/>
            <person name="Kawachi M."/>
        </authorList>
    </citation>
    <scope>NUCLEOTIDE SEQUENCE [LARGE SCALE GENOMIC DNA]</scope>
    <source>
        <strain evidence="6 7">NIES-35</strain>
    </source>
</reference>
<dbReference type="FunCoup" id="A0A2V0NM30">
    <property type="interactions" value="1055"/>
</dbReference>
<feature type="domain" description="CRAL-TRIO" evidence="5">
    <location>
        <begin position="96"/>
        <end position="270"/>
    </location>
</feature>
<dbReference type="Pfam" id="PF00650">
    <property type="entry name" value="CRAL_TRIO"/>
    <property type="match status" value="1"/>
</dbReference>
<dbReference type="GO" id="GO:0000139">
    <property type="term" value="C:Golgi membrane"/>
    <property type="evidence" value="ECO:0007669"/>
    <property type="project" value="UniProtKB-SubCell"/>
</dbReference>
<dbReference type="Pfam" id="PF03765">
    <property type="entry name" value="CRAL_TRIO_N"/>
    <property type="match status" value="1"/>
</dbReference>
<dbReference type="AlphaFoldDB" id="A0A2V0NM30"/>
<dbReference type="STRING" id="307507.A0A2V0NM30"/>
<sequence length="498" mass="56584">MTRLKFQGLVPYPPEDKLDDWGLTPEQQETHVEQFRQMLEQRGCWRKEDHDYYSLLRFLRARNYEHDKAFKMWSDSLAWRREFAVDSILDDFAFPEREQFLMAYPQGYHKTDKLGRPIYIQLLGKIDITTLKKITSEERMVKFHIQEYERCGKFIFPVCSRIAGRQIDQTFGIMDVKGVGLSHLTGEVKRLVSVLTKYDQDNYPEMLGRICIINAPLVFKAVWSLIKPMLNPRTLNKIQICSTNYTQDLLQWVDADNLPVWLGGRSKGTLLDDVGPWSDPEVLQRLEPELPAAGRALKALRVSTSSGMHPAIVEEEEGEGYQSPKSELSFVSALSSSGSLPEPLSGPLLSRTSLGDKKSPGLAAQSSLQQQASLQQQLSYQQQHAGERQQGPERRSSSDHETLIAAVNAARTQSLVERTQALEHLYAQQMQRLKGYMPAGAYARVSQARLSAVEGSLLHRVDILEEALELLLRAQDLAWQEEERRRTRAGCCSGCVIC</sequence>
<protein>
    <submittedName>
        <fullName evidence="6">CRAL TRIO domain-containing protein</fullName>
    </submittedName>
</protein>
<proteinExistence type="inferred from homology"/>
<accession>A0A2V0NM30</accession>
<dbReference type="PROSITE" id="PS50191">
    <property type="entry name" value="CRAL_TRIO"/>
    <property type="match status" value="1"/>
</dbReference>
<keyword evidence="7" id="KW-1185">Reference proteome</keyword>
<dbReference type="SMART" id="SM00516">
    <property type="entry name" value="SEC14"/>
    <property type="match status" value="1"/>
</dbReference>
<feature type="region of interest" description="Disordered" evidence="4">
    <location>
        <begin position="334"/>
        <end position="400"/>
    </location>
</feature>
<comment type="similarity">
    <text evidence="3">Belongs to the SFH family.</text>
</comment>
<dbReference type="InterPro" id="IPR051026">
    <property type="entry name" value="PI/PC_transfer"/>
</dbReference>
<evidence type="ECO:0000256" key="4">
    <source>
        <dbReference type="SAM" id="MobiDB-lite"/>
    </source>
</evidence>
<dbReference type="PRINTS" id="PR00180">
    <property type="entry name" value="CRETINALDHBP"/>
</dbReference>
<dbReference type="PANTHER" id="PTHR45657:SF1">
    <property type="entry name" value="CRAL-TRIO DOMAIN-CONTAINING PROTEIN YKL091C-RELATED"/>
    <property type="match status" value="1"/>
</dbReference>
<dbReference type="SUPFAM" id="SSF52087">
    <property type="entry name" value="CRAL/TRIO domain"/>
    <property type="match status" value="1"/>
</dbReference>
<dbReference type="GO" id="GO:0005886">
    <property type="term" value="C:plasma membrane"/>
    <property type="evidence" value="ECO:0007669"/>
    <property type="project" value="UniProtKB-SubCell"/>
</dbReference>
<evidence type="ECO:0000256" key="2">
    <source>
        <dbReference type="ARBA" id="ARBA00004395"/>
    </source>
</evidence>
<evidence type="ECO:0000256" key="1">
    <source>
        <dbReference type="ARBA" id="ARBA00004202"/>
    </source>
</evidence>
<dbReference type="Gene3D" id="3.40.525.10">
    <property type="entry name" value="CRAL-TRIO lipid binding domain"/>
    <property type="match status" value="1"/>
</dbReference>
<dbReference type="InterPro" id="IPR011074">
    <property type="entry name" value="CRAL/TRIO_N_dom"/>
</dbReference>
<dbReference type="InterPro" id="IPR001251">
    <property type="entry name" value="CRAL-TRIO_dom"/>
</dbReference>
<feature type="compositionally biased region" description="Low complexity" evidence="4">
    <location>
        <begin position="334"/>
        <end position="350"/>
    </location>
</feature>
<dbReference type="SUPFAM" id="SSF46938">
    <property type="entry name" value="CRAL/TRIO N-terminal domain"/>
    <property type="match status" value="1"/>
</dbReference>
<dbReference type="InterPro" id="IPR036865">
    <property type="entry name" value="CRAL-TRIO_dom_sf"/>
</dbReference>
<dbReference type="InParanoid" id="A0A2V0NM30"/>
<dbReference type="InterPro" id="IPR036273">
    <property type="entry name" value="CRAL/TRIO_N_dom_sf"/>
</dbReference>
<gene>
    <name evidence="6" type="ORF">Rsub_01243</name>
</gene>
<dbReference type="PANTHER" id="PTHR45657">
    <property type="entry name" value="CRAL-TRIO DOMAIN-CONTAINING PROTEIN YKL091C-RELATED"/>
    <property type="match status" value="1"/>
</dbReference>
<dbReference type="CDD" id="cd00170">
    <property type="entry name" value="SEC14"/>
    <property type="match status" value="1"/>
</dbReference>
<feature type="compositionally biased region" description="Low complexity" evidence="4">
    <location>
        <begin position="362"/>
        <end position="384"/>
    </location>
</feature>
<dbReference type="SMART" id="SM01100">
    <property type="entry name" value="CRAL_TRIO_N"/>
    <property type="match status" value="1"/>
</dbReference>
<dbReference type="OrthoDB" id="1434354at2759"/>
<name>A0A2V0NM30_9CHLO</name>
<evidence type="ECO:0000259" key="5">
    <source>
        <dbReference type="PROSITE" id="PS50191"/>
    </source>
</evidence>
<comment type="subcellular location">
    <subcellularLocation>
        <location evidence="1">Cell membrane</location>
        <topology evidence="1">Peripheral membrane protein</topology>
    </subcellularLocation>
    <subcellularLocation>
        <location evidence="2">Golgi apparatus membrane</location>
        <topology evidence="2">Peripheral membrane protein</topology>
    </subcellularLocation>
</comment>